<evidence type="ECO:0000313" key="2">
    <source>
        <dbReference type="Proteomes" id="UP000288603"/>
    </source>
</evidence>
<evidence type="ECO:0000313" key="1">
    <source>
        <dbReference type="EMBL" id="RWZ67778.1"/>
    </source>
</evidence>
<name>A0A3S4CE15_9MICO</name>
<protein>
    <submittedName>
        <fullName evidence="1">Uncharacterized protein</fullName>
    </submittedName>
</protein>
<organism evidence="1 2">
    <name type="scientific">Labedella populi</name>
    <dbReference type="NCBI Taxonomy" id="2498850"/>
    <lineage>
        <taxon>Bacteria</taxon>
        <taxon>Bacillati</taxon>
        <taxon>Actinomycetota</taxon>
        <taxon>Actinomycetes</taxon>
        <taxon>Micrococcales</taxon>
        <taxon>Microbacteriaceae</taxon>
        <taxon>Labedella</taxon>
    </lineage>
</organism>
<accession>A0A3S4CE15</accession>
<reference evidence="1 2" key="1">
    <citation type="submission" date="2018-12" db="EMBL/GenBank/DDBJ databases">
        <authorList>
            <person name="Li F."/>
        </authorList>
    </citation>
    <scope>NUCLEOTIDE SEQUENCE [LARGE SCALE GENOMIC DNA]</scope>
    <source>
        <strain evidence="1 2">8H24J-4-2</strain>
    </source>
</reference>
<dbReference type="EMBL" id="RZNC01000001">
    <property type="protein sequence ID" value="RWZ67778.1"/>
    <property type="molecule type" value="Genomic_DNA"/>
</dbReference>
<proteinExistence type="predicted"/>
<keyword evidence="2" id="KW-1185">Reference proteome</keyword>
<sequence>MRRTIGTEYPRTLVLENVVRRRIRALDPGHVRDTAVALVRDIRDSGGTPRGPLVQRLTPRANEDHVVAHETALMRQSETPLSPADLPPDVEVEPRVEVTDCILVRFRGDVSDLDVVYSKINVFAYENEIELDGTVYLVFAGEDGTSVEVDAFAPAVSREP</sequence>
<comment type="caution">
    <text evidence="1">The sequence shown here is derived from an EMBL/GenBank/DDBJ whole genome shotgun (WGS) entry which is preliminary data.</text>
</comment>
<dbReference type="OrthoDB" id="2004844at2"/>
<gene>
    <name evidence="1" type="ORF">ELQ92_00420</name>
</gene>
<dbReference type="Proteomes" id="UP000288603">
    <property type="component" value="Unassembled WGS sequence"/>
</dbReference>
<dbReference type="RefSeq" id="WP_128496919.1">
    <property type="nucleotide sequence ID" value="NZ_RZNC01000001.1"/>
</dbReference>
<dbReference type="AlphaFoldDB" id="A0A3S4CE15"/>